<dbReference type="EMBL" id="EF066650">
    <property type="protein sequence ID" value="ABN47134.1"/>
    <property type="molecule type" value="Genomic_DNA"/>
</dbReference>
<protein>
    <submittedName>
        <fullName evidence="2">Uncharacterized protein</fullName>
    </submittedName>
</protein>
<dbReference type="AlphaFoldDB" id="A4KVN3"/>
<gene>
    <name evidence="2" type="primary">orf128</name>
</gene>
<accession>A4KVN3</accession>
<feature type="region of interest" description="Disordered" evidence="1">
    <location>
        <begin position="24"/>
        <end position="53"/>
    </location>
</feature>
<name>A4KVN3_SINMM</name>
<evidence type="ECO:0000256" key="1">
    <source>
        <dbReference type="SAM" id="MobiDB-lite"/>
    </source>
</evidence>
<feature type="compositionally biased region" description="Basic and acidic residues" evidence="1">
    <location>
        <begin position="28"/>
        <end position="45"/>
    </location>
</feature>
<evidence type="ECO:0000313" key="2">
    <source>
        <dbReference type="EMBL" id="ABN47134.1"/>
    </source>
</evidence>
<reference evidence="3" key="2">
    <citation type="journal article" date="2011" name="J. Biotechnol.">
        <title>The complete genome sequence of the dominant Sinorhizobium meliloti field isolate SM11 extends the S. meliloti pan-genome.</title>
        <authorList>
            <person name="Schneiker-Bekel S."/>
            <person name="Wibberg D."/>
            <person name="Bekel T."/>
            <person name="Blom J."/>
            <person name="Linke B."/>
            <person name="Neuweger H."/>
            <person name="Stiens M."/>
            <person name="Vorholter F.J."/>
            <person name="Weidner S."/>
            <person name="Goesmann A."/>
            <person name="Puhler A."/>
            <person name="Schluter A."/>
        </authorList>
    </citation>
    <scope>NUCLEOTIDE SEQUENCE [LARGE SCALE GENOMIC DNA]</scope>
    <source>
        <strain evidence="3">SM11</strain>
        <plasmid evidence="3">pSmeSM11b</plasmid>
    </source>
</reference>
<dbReference type="Proteomes" id="UP000009045">
    <property type="component" value="Plasmid pSmeSM11b"/>
</dbReference>
<keyword evidence="2" id="KW-0614">Plasmid</keyword>
<reference evidence="2 3" key="1">
    <citation type="journal article" date="2007" name="FEMS Microbiol. Lett.">
        <title>Sequence analysis of the 181-kb accessory plasmid pSmeSM11b, isolated from a dominant Sinorhizobium meliloti strain identified during a long-term field release experiment.</title>
        <authorList>
            <person name="Stiens M."/>
            <person name="Schneiker S."/>
            <person name="Puhler A."/>
            <person name="Schluter A."/>
        </authorList>
    </citation>
    <scope>NUCLEOTIDE SEQUENCE [LARGE SCALE GENOMIC DNA]</scope>
    <source>
        <strain evidence="2 3">SM11</strain>
        <plasmid evidence="3">pSmeSM11b</plasmid>
    </source>
</reference>
<evidence type="ECO:0000313" key="3">
    <source>
        <dbReference type="Proteomes" id="UP000009045"/>
    </source>
</evidence>
<proteinExistence type="predicted"/>
<sequence>MLCPPLATLAKKMADEAKEKVLQGNNWDYDKEAMERDRLSEKDREQEDEPPLQRTVTNHQVKELTEFLVERVGRAQRGELYKIDDYAPTDLANVITVDTGLMLIAMSECLEKRETAISATLDIIWGASKRIAPNATAGKSKDDVSLDVQKEFLSMWENHSRDGPLAAIGVAATYLLFDIEQRKGDKEHSRAVGALGVRLIDDIWEVIVTTKNIFGWNLTAEPLFTGKPPLQ</sequence>
<organism evidence="2 3">
    <name type="scientific">Sinorhizobium meliloti (strain SM11)</name>
    <dbReference type="NCBI Taxonomy" id="707241"/>
    <lineage>
        <taxon>Bacteria</taxon>
        <taxon>Pseudomonadati</taxon>
        <taxon>Pseudomonadota</taxon>
        <taxon>Alphaproteobacteria</taxon>
        <taxon>Hyphomicrobiales</taxon>
        <taxon>Rhizobiaceae</taxon>
        <taxon>Sinorhizobium/Ensifer group</taxon>
        <taxon>Sinorhizobium</taxon>
    </lineage>
</organism>
<geneLocation type="plasmid" evidence="2 3">
    <name>pSmeSM11b</name>
</geneLocation>